<evidence type="ECO:0000313" key="1">
    <source>
        <dbReference type="EMBL" id="RJO69157.1"/>
    </source>
</evidence>
<dbReference type="EMBL" id="QZFU01000045">
    <property type="protein sequence ID" value="RJO69157.1"/>
    <property type="molecule type" value="Genomic_DNA"/>
</dbReference>
<evidence type="ECO:0000313" key="2">
    <source>
        <dbReference type="Proteomes" id="UP000266677"/>
    </source>
</evidence>
<reference evidence="1 2" key="1">
    <citation type="submission" date="2018-09" db="EMBL/GenBank/DDBJ databases">
        <title>YIM PH21274 draft genome.</title>
        <authorList>
            <person name="Miao C."/>
        </authorList>
    </citation>
    <scope>NUCLEOTIDE SEQUENCE [LARGE SCALE GENOMIC DNA]</scope>
    <source>
        <strain evidence="1 2">YIM PH 21724</strain>
    </source>
</reference>
<gene>
    <name evidence="1" type="ORF">D5S18_31315</name>
</gene>
<dbReference type="Proteomes" id="UP000266677">
    <property type="component" value="Unassembled WGS sequence"/>
</dbReference>
<protein>
    <submittedName>
        <fullName evidence="1">Uncharacterized protein</fullName>
    </submittedName>
</protein>
<accession>A0A3A4K877</accession>
<organism evidence="1 2">
    <name type="scientific">Nocardia panacis</name>
    <dbReference type="NCBI Taxonomy" id="2340916"/>
    <lineage>
        <taxon>Bacteria</taxon>
        <taxon>Bacillati</taxon>
        <taxon>Actinomycetota</taxon>
        <taxon>Actinomycetes</taxon>
        <taxon>Mycobacteriales</taxon>
        <taxon>Nocardiaceae</taxon>
        <taxon>Nocardia</taxon>
    </lineage>
</organism>
<sequence length="103" mass="11709">MTLTDREEEGITILANKNSPEWALLQLIAAELGYELTETSSEATILRVLMASGLQQIRGRLLEQGYERMARLYEEDAEFKSFAVEDEALLRDYAENVDRNLPA</sequence>
<keyword evidence="2" id="KW-1185">Reference proteome</keyword>
<dbReference type="AlphaFoldDB" id="A0A3A4K877"/>
<comment type="caution">
    <text evidence="1">The sequence shown here is derived from an EMBL/GenBank/DDBJ whole genome shotgun (WGS) entry which is preliminary data.</text>
</comment>
<proteinExistence type="predicted"/>
<name>A0A3A4K877_9NOCA</name>